<gene>
    <name evidence="1" type="ORF">GCM10022393_09450</name>
</gene>
<evidence type="ECO:0000313" key="1">
    <source>
        <dbReference type="EMBL" id="GAA4111606.1"/>
    </source>
</evidence>
<dbReference type="Proteomes" id="UP001500459">
    <property type="component" value="Unassembled WGS sequence"/>
</dbReference>
<dbReference type="EMBL" id="BAABCW010000002">
    <property type="protein sequence ID" value="GAA4111606.1"/>
    <property type="molecule type" value="Genomic_DNA"/>
</dbReference>
<proteinExistence type="predicted"/>
<reference evidence="2" key="1">
    <citation type="journal article" date="2019" name="Int. J. Syst. Evol. Microbiol.">
        <title>The Global Catalogue of Microorganisms (GCM) 10K type strain sequencing project: providing services to taxonomists for standard genome sequencing and annotation.</title>
        <authorList>
            <consortium name="The Broad Institute Genomics Platform"/>
            <consortium name="The Broad Institute Genome Sequencing Center for Infectious Disease"/>
            <person name="Wu L."/>
            <person name="Ma J."/>
        </authorList>
    </citation>
    <scope>NUCLEOTIDE SEQUENCE [LARGE SCALE GENOMIC DNA]</scope>
    <source>
        <strain evidence="2">JCM 17106</strain>
    </source>
</reference>
<accession>A0ABP7XCJ6</accession>
<name>A0ABP7XCJ6_9FLAO</name>
<organism evidence="1 2">
    <name type="scientific">Aquimarina addita</name>
    <dbReference type="NCBI Taxonomy" id="870485"/>
    <lineage>
        <taxon>Bacteria</taxon>
        <taxon>Pseudomonadati</taxon>
        <taxon>Bacteroidota</taxon>
        <taxon>Flavobacteriia</taxon>
        <taxon>Flavobacteriales</taxon>
        <taxon>Flavobacteriaceae</taxon>
        <taxon>Aquimarina</taxon>
    </lineage>
</organism>
<keyword evidence="2" id="KW-1185">Reference proteome</keyword>
<comment type="caution">
    <text evidence="1">The sequence shown here is derived from an EMBL/GenBank/DDBJ whole genome shotgun (WGS) entry which is preliminary data.</text>
</comment>
<dbReference type="RefSeq" id="WP_344925204.1">
    <property type="nucleotide sequence ID" value="NZ_BAABCW010000002.1"/>
</dbReference>
<sequence length="230" mass="26425">MNKFYKITIPKPCHEDWSTMTPNEKGRFCGSCAKTVVDFTKFSTRDIQNFLLENQHKKMCGHFKKTQLDAIHLTIPMQIVHKSYSFRKAFLLAFLIAMGTTLVNCTNTEGKQQKIDTIEVIDIPTLHVPEIVNIDSTLRKCTKTAEKNKQNNANNTPKKPKPPVIQEYKEYIDGGIEIIPPPEPIEIFDIQGDIIYEPETSEEPIPFVFLELPPSFILVEKNQRTPENFQ</sequence>
<protein>
    <submittedName>
        <fullName evidence="1">Uncharacterized protein</fullName>
    </submittedName>
</protein>
<evidence type="ECO:0000313" key="2">
    <source>
        <dbReference type="Proteomes" id="UP001500459"/>
    </source>
</evidence>